<evidence type="ECO:0000256" key="3">
    <source>
        <dbReference type="SAM" id="SignalP"/>
    </source>
</evidence>
<comment type="similarity">
    <text evidence="1">Belongs to the bacterial solute-binding protein 8 family.</text>
</comment>
<dbReference type="OrthoDB" id="9816357at2"/>
<dbReference type="AlphaFoldDB" id="A0A0D1WG97"/>
<dbReference type="InterPro" id="IPR054828">
    <property type="entry name" value="Vit_B12_bind_prot"/>
</dbReference>
<feature type="domain" description="Fe/B12 periplasmic-binding" evidence="4">
    <location>
        <begin position="61"/>
        <end position="310"/>
    </location>
</feature>
<keyword evidence="6" id="KW-1185">Reference proteome</keyword>
<dbReference type="Pfam" id="PF01497">
    <property type="entry name" value="Peripla_BP_2"/>
    <property type="match status" value="1"/>
</dbReference>
<evidence type="ECO:0000259" key="4">
    <source>
        <dbReference type="PROSITE" id="PS50983"/>
    </source>
</evidence>
<evidence type="ECO:0000313" key="5">
    <source>
        <dbReference type="EMBL" id="KON94825.1"/>
    </source>
</evidence>
<dbReference type="InterPro" id="IPR002491">
    <property type="entry name" value="ABC_transptr_periplasmic_BD"/>
</dbReference>
<accession>A0A0D1WG97</accession>
<evidence type="ECO:0000313" key="6">
    <source>
        <dbReference type="Proteomes" id="UP000037269"/>
    </source>
</evidence>
<dbReference type="EMBL" id="LGUG01000004">
    <property type="protein sequence ID" value="KON94825.1"/>
    <property type="molecule type" value="Genomic_DNA"/>
</dbReference>
<dbReference type="Gene3D" id="3.40.50.1980">
    <property type="entry name" value="Nitrogenase molybdenum iron protein domain"/>
    <property type="match status" value="2"/>
</dbReference>
<dbReference type="GeneID" id="42304436"/>
<feature type="chain" id="PRO_5038784336" description="Fe/B12 periplasmic-binding domain-containing protein" evidence="3">
    <location>
        <begin position="25"/>
        <end position="313"/>
    </location>
</feature>
<dbReference type="STRING" id="47500.AF333_04340"/>
<evidence type="ECO:0000256" key="2">
    <source>
        <dbReference type="ARBA" id="ARBA00022729"/>
    </source>
</evidence>
<comment type="caution">
    <text evidence="5">The sequence shown here is derived from an EMBL/GenBank/DDBJ whole genome shotgun (WGS) entry which is preliminary data.</text>
</comment>
<proteinExistence type="inferred from homology"/>
<dbReference type="PATRIC" id="fig|47500.8.peg.5534"/>
<dbReference type="SUPFAM" id="SSF53807">
    <property type="entry name" value="Helical backbone' metal receptor"/>
    <property type="match status" value="1"/>
</dbReference>
<dbReference type="RefSeq" id="WP_043065095.1">
    <property type="nucleotide sequence ID" value="NZ_BJOA01000067.1"/>
</dbReference>
<dbReference type="PROSITE" id="PS50983">
    <property type="entry name" value="FE_B12_PBP"/>
    <property type="match status" value="1"/>
</dbReference>
<dbReference type="CDD" id="cd01143">
    <property type="entry name" value="YvrC"/>
    <property type="match status" value="1"/>
</dbReference>
<dbReference type="GO" id="GO:0071281">
    <property type="term" value="P:cellular response to iron ion"/>
    <property type="evidence" value="ECO:0007669"/>
    <property type="project" value="TreeGrafter"/>
</dbReference>
<feature type="signal peptide" evidence="3">
    <location>
        <begin position="1"/>
        <end position="24"/>
    </location>
</feature>
<keyword evidence="2 3" id="KW-0732">Signal</keyword>
<dbReference type="InterPro" id="IPR050902">
    <property type="entry name" value="ABC_Transporter_SBP"/>
</dbReference>
<dbReference type="PANTHER" id="PTHR30535">
    <property type="entry name" value="VITAMIN B12-BINDING PROTEIN"/>
    <property type="match status" value="1"/>
</dbReference>
<dbReference type="Proteomes" id="UP000037269">
    <property type="component" value="Unassembled WGS sequence"/>
</dbReference>
<evidence type="ECO:0000256" key="1">
    <source>
        <dbReference type="ARBA" id="ARBA00008814"/>
    </source>
</evidence>
<gene>
    <name evidence="5" type="ORF">AF333_04340</name>
</gene>
<protein>
    <recommendedName>
        <fullName evidence="4">Fe/B12 periplasmic-binding domain-containing protein</fullName>
    </recommendedName>
</protein>
<name>A0A0D1WG97_ANEMI</name>
<reference evidence="5 6" key="1">
    <citation type="submission" date="2015-07" db="EMBL/GenBank/DDBJ databases">
        <title>Fjat-14205 dsm 2895.</title>
        <authorList>
            <person name="Liu B."/>
            <person name="Wang J."/>
            <person name="Zhu Y."/>
            <person name="Liu G."/>
            <person name="Chen Q."/>
            <person name="Chen Z."/>
            <person name="Lan J."/>
            <person name="Che J."/>
            <person name="Ge C."/>
            <person name="Shi H."/>
            <person name="Pan Z."/>
            <person name="Liu X."/>
        </authorList>
    </citation>
    <scope>NUCLEOTIDE SEQUENCE [LARGE SCALE GENOMIC DNA]</scope>
    <source>
        <strain evidence="5 6">DSM 2895</strain>
    </source>
</reference>
<dbReference type="NCBIfam" id="NF038402">
    <property type="entry name" value="TroA_like"/>
    <property type="match status" value="1"/>
</dbReference>
<dbReference type="PROSITE" id="PS51257">
    <property type="entry name" value="PROKAR_LIPOPROTEIN"/>
    <property type="match status" value="1"/>
</dbReference>
<sequence>MKKYISIGVTVLLMVLLAACGANPAPKSSGDTTQTPVQEQFPLTITDSTGTEVKIEKKPERIVSVMPGTTEIAYAVGAGDKVVGVSNYDNYPEDVKKKEKVGDLKVNIEKVVSLEPDVILADTGNGEAVDALRKTGLPVVVMEAKTFDEIYKSIEMIGKATGNDAKAAEVVGKMKTDVQDVQDKVKAVPQEKRPNVWIEVDPSLFTAGTGTFMHDLVTLAGGKNIAGDLDGWKQLSEEKVLQRNPDVIMNTYGYYDKEGAAKIKQRPKWQQIKAIKDGRVFAVDSDVVNRPGPRITEGLKEIAEKLHPELFQK</sequence>
<dbReference type="PANTHER" id="PTHR30535:SF34">
    <property type="entry name" value="MOLYBDATE-BINDING PROTEIN MOLA"/>
    <property type="match status" value="1"/>
</dbReference>
<organism evidence="5 6">
    <name type="scientific">Aneurinibacillus migulanus</name>
    <name type="common">Bacillus migulanus</name>
    <dbReference type="NCBI Taxonomy" id="47500"/>
    <lineage>
        <taxon>Bacteria</taxon>
        <taxon>Bacillati</taxon>
        <taxon>Bacillota</taxon>
        <taxon>Bacilli</taxon>
        <taxon>Bacillales</taxon>
        <taxon>Paenibacillaceae</taxon>
        <taxon>Aneurinibacillus group</taxon>
        <taxon>Aneurinibacillus</taxon>
    </lineage>
</organism>